<accession>A0A381N960</accession>
<organism evidence="1">
    <name type="scientific">marine metagenome</name>
    <dbReference type="NCBI Taxonomy" id="408172"/>
    <lineage>
        <taxon>unclassified sequences</taxon>
        <taxon>metagenomes</taxon>
        <taxon>ecological metagenomes</taxon>
    </lineage>
</organism>
<reference evidence="1" key="1">
    <citation type="submission" date="2018-05" db="EMBL/GenBank/DDBJ databases">
        <authorList>
            <person name="Lanie J.A."/>
            <person name="Ng W.-L."/>
            <person name="Kazmierczak K.M."/>
            <person name="Andrzejewski T.M."/>
            <person name="Davidsen T.M."/>
            <person name="Wayne K.J."/>
            <person name="Tettelin H."/>
            <person name="Glass J.I."/>
            <person name="Rusch D."/>
            <person name="Podicherti R."/>
            <person name="Tsui H.-C.T."/>
            <person name="Winkler M.E."/>
        </authorList>
    </citation>
    <scope>NUCLEOTIDE SEQUENCE</scope>
</reference>
<proteinExistence type="predicted"/>
<protein>
    <submittedName>
        <fullName evidence="1">Uncharacterized protein</fullName>
    </submittedName>
</protein>
<sequence>MVDILEKMFDNSQSSKEKAGALSVQKFCLTY</sequence>
<gene>
    <name evidence="1" type="ORF">METZ01_LOCUS4005</name>
</gene>
<name>A0A381N960_9ZZZZ</name>
<dbReference type="AlphaFoldDB" id="A0A381N960"/>
<evidence type="ECO:0000313" key="1">
    <source>
        <dbReference type="EMBL" id="SUZ51151.1"/>
    </source>
</evidence>
<dbReference type="EMBL" id="UINC01000209">
    <property type="protein sequence ID" value="SUZ51151.1"/>
    <property type="molecule type" value="Genomic_DNA"/>
</dbReference>